<gene>
    <name evidence="1" type="ORF">ElyMa_001182000</name>
</gene>
<protein>
    <submittedName>
        <fullName evidence="1">Uncharacterized protein</fullName>
    </submittedName>
</protein>
<comment type="caution">
    <text evidence="1">The sequence shown here is derived from an EMBL/GenBank/DDBJ whole genome shotgun (WGS) entry which is preliminary data.</text>
</comment>
<keyword evidence="2" id="KW-1185">Reference proteome</keyword>
<dbReference type="Proteomes" id="UP000762676">
    <property type="component" value="Unassembled WGS sequence"/>
</dbReference>
<evidence type="ECO:0000313" key="1">
    <source>
        <dbReference type="EMBL" id="GFS04690.1"/>
    </source>
</evidence>
<dbReference type="EMBL" id="BMAT01002323">
    <property type="protein sequence ID" value="GFS04690.1"/>
    <property type="molecule type" value="Genomic_DNA"/>
</dbReference>
<reference evidence="1 2" key="1">
    <citation type="journal article" date="2021" name="Elife">
        <title>Chloroplast acquisition without the gene transfer in kleptoplastic sea slugs, Plakobranchus ocellatus.</title>
        <authorList>
            <person name="Maeda T."/>
            <person name="Takahashi S."/>
            <person name="Yoshida T."/>
            <person name="Shimamura S."/>
            <person name="Takaki Y."/>
            <person name="Nagai Y."/>
            <person name="Toyoda A."/>
            <person name="Suzuki Y."/>
            <person name="Arimoto A."/>
            <person name="Ishii H."/>
            <person name="Satoh N."/>
            <person name="Nishiyama T."/>
            <person name="Hasebe M."/>
            <person name="Maruyama T."/>
            <person name="Minagawa J."/>
            <person name="Obokata J."/>
            <person name="Shigenobu S."/>
        </authorList>
    </citation>
    <scope>NUCLEOTIDE SEQUENCE [LARGE SCALE GENOMIC DNA]</scope>
</reference>
<sequence length="140" mass="15255">MILPEEGLKYIGVTMIIPEEGVKYIGVTMTIPEEGVKYIGVTVIIPEEGMKYIGVTMTMPEEVAAFISPMPLLPVYGHVVMESARQQGPREIAGISLRDVREAANCSCLLLPQVPGWCTGFLALPHKHTNALILTVLLAH</sequence>
<dbReference type="AlphaFoldDB" id="A0AAV4I483"/>
<organism evidence="1 2">
    <name type="scientific">Elysia marginata</name>
    <dbReference type="NCBI Taxonomy" id="1093978"/>
    <lineage>
        <taxon>Eukaryota</taxon>
        <taxon>Metazoa</taxon>
        <taxon>Spiralia</taxon>
        <taxon>Lophotrochozoa</taxon>
        <taxon>Mollusca</taxon>
        <taxon>Gastropoda</taxon>
        <taxon>Heterobranchia</taxon>
        <taxon>Euthyneura</taxon>
        <taxon>Panpulmonata</taxon>
        <taxon>Sacoglossa</taxon>
        <taxon>Placobranchoidea</taxon>
        <taxon>Plakobranchidae</taxon>
        <taxon>Elysia</taxon>
    </lineage>
</organism>
<accession>A0AAV4I483</accession>
<evidence type="ECO:0000313" key="2">
    <source>
        <dbReference type="Proteomes" id="UP000762676"/>
    </source>
</evidence>
<name>A0AAV4I483_9GAST</name>
<proteinExistence type="predicted"/>